<dbReference type="AlphaFoldDB" id="A0A4R2K4Q7"/>
<protein>
    <submittedName>
        <fullName evidence="2">CdaR family transcriptional regulator</fullName>
    </submittedName>
</protein>
<proteinExistence type="predicted"/>
<reference evidence="2 3" key="1">
    <citation type="submission" date="2019-03" db="EMBL/GenBank/DDBJ databases">
        <title>Genomic Encyclopedia of Type Strains, Phase IV (KMG-IV): sequencing the most valuable type-strain genomes for metagenomic binning, comparative biology and taxonomic classification.</title>
        <authorList>
            <person name="Goeker M."/>
        </authorList>
    </citation>
    <scope>NUCLEOTIDE SEQUENCE [LARGE SCALE GENOMIC DNA]</scope>
    <source>
        <strain evidence="2 3">DSM 13054</strain>
    </source>
</reference>
<dbReference type="Pfam" id="PF13556">
    <property type="entry name" value="HTH_30"/>
    <property type="match status" value="1"/>
</dbReference>
<evidence type="ECO:0000313" key="2">
    <source>
        <dbReference type="EMBL" id="TCO68171.1"/>
    </source>
</evidence>
<evidence type="ECO:0000313" key="3">
    <source>
        <dbReference type="Proteomes" id="UP000294886"/>
    </source>
</evidence>
<organism evidence="2 3">
    <name type="scientific">Caldanaerobacter subterraneus</name>
    <dbReference type="NCBI Taxonomy" id="911092"/>
    <lineage>
        <taxon>Bacteria</taxon>
        <taxon>Bacillati</taxon>
        <taxon>Bacillota</taxon>
        <taxon>Clostridia</taxon>
        <taxon>Thermoanaerobacterales</taxon>
        <taxon>Thermoanaerobacteraceae</taxon>
        <taxon>Caldanaerobacter</taxon>
    </lineage>
</organism>
<dbReference type="EMBL" id="SLWU01000003">
    <property type="protein sequence ID" value="TCO68171.1"/>
    <property type="molecule type" value="Genomic_DNA"/>
</dbReference>
<name>A0A4R2K4Q7_9THEO</name>
<gene>
    <name evidence="2" type="ORF">EV203_10366</name>
</gene>
<dbReference type="SUPFAM" id="SSF46689">
    <property type="entry name" value="Homeodomain-like"/>
    <property type="match status" value="1"/>
</dbReference>
<dbReference type="PANTHER" id="PTHR33744:SF15">
    <property type="entry name" value="CARBOHYDRATE DIACID REGULATOR"/>
    <property type="match status" value="1"/>
</dbReference>
<dbReference type="InterPro" id="IPR042070">
    <property type="entry name" value="PucR_C-HTH_sf"/>
</dbReference>
<accession>A0A4R2K4Q7</accession>
<evidence type="ECO:0000259" key="1">
    <source>
        <dbReference type="Pfam" id="PF13556"/>
    </source>
</evidence>
<feature type="domain" description="PucR C-terminal helix-turn-helix" evidence="1">
    <location>
        <begin position="286"/>
        <end position="343"/>
    </location>
</feature>
<comment type="caution">
    <text evidence="2">The sequence shown here is derived from an EMBL/GenBank/DDBJ whole genome shotgun (WGS) entry which is preliminary data.</text>
</comment>
<dbReference type="InterPro" id="IPR051448">
    <property type="entry name" value="CdaR-like_regulators"/>
</dbReference>
<dbReference type="RefSeq" id="WP_243700553.1">
    <property type="nucleotide sequence ID" value="NZ_SLWU01000003.1"/>
</dbReference>
<dbReference type="Gene3D" id="1.10.10.2840">
    <property type="entry name" value="PucR C-terminal helix-turn-helix domain"/>
    <property type="match status" value="1"/>
</dbReference>
<dbReference type="Proteomes" id="UP000294886">
    <property type="component" value="Unassembled WGS sequence"/>
</dbReference>
<dbReference type="InterPro" id="IPR025736">
    <property type="entry name" value="PucR_C-HTH_dom"/>
</dbReference>
<sequence length="352" mass="41465">MMVDYNLLRKIGEDIKKHLDVPLYIFDTEGNLIYGKEDFFEKKAGFLDLMVEYIEERDVYYIGEFTCYNIFYDNNPVFVIALKGKTEEEKKLILAISLIFRYFDENLSKEDYLINVLENRLPSSLLSYYAHRYKIDNTVSYNVAIVEVENEIEDAVKIVLNIFERKAVHVIKIGKKRFAVIFPSRYCENLVQLFKTMKDMIESEGYVKNVKIAGSFSSFPLEKLHVAYKEAEKALFFGEKLEGERGIYLYQDYIYSEILWGMDKEKAEEFLERVNIGEDLLKDEELMQTLNAFFRNNLNLSETSRDLYIHRNTLVYRLDKILKMSGLDARKFDEALLLKLAITLAKLYDISR</sequence>
<dbReference type="InterPro" id="IPR009057">
    <property type="entry name" value="Homeodomain-like_sf"/>
</dbReference>
<dbReference type="PANTHER" id="PTHR33744">
    <property type="entry name" value="CARBOHYDRATE DIACID REGULATOR"/>
    <property type="match status" value="1"/>
</dbReference>